<dbReference type="HOGENOM" id="CLU_3294206_0_0_10"/>
<comment type="caution">
    <text evidence="1">The sequence shown here is derived from an EMBL/GenBank/DDBJ whole genome shotgun (WGS) entry which is preliminary data.</text>
</comment>
<reference evidence="1" key="1">
    <citation type="submission" date="2009-11" db="EMBL/GenBank/DDBJ databases">
        <authorList>
            <person name="Weinstock G."/>
            <person name="Sodergren E."/>
            <person name="Clifton S."/>
            <person name="Fulton L."/>
            <person name="Fulton B."/>
            <person name="Courtney L."/>
            <person name="Fronick C."/>
            <person name="Harrison M."/>
            <person name="Strong C."/>
            <person name="Farmer C."/>
            <person name="Delahaunty K."/>
            <person name="Markovic C."/>
            <person name="Hall O."/>
            <person name="Minx P."/>
            <person name="Tomlinson C."/>
            <person name="Mitreva M."/>
            <person name="Nelson J."/>
            <person name="Hou S."/>
            <person name="Wollam A."/>
            <person name="Pepin K.H."/>
            <person name="Johnson M."/>
            <person name="Bhonagiri V."/>
            <person name="Nash W.E."/>
            <person name="Warren W."/>
            <person name="Chinwalla A."/>
            <person name="Mardis E.R."/>
            <person name="Wilson R.K."/>
        </authorList>
    </citation>
    <scope>NUCLEOTIDE SEQUENCE [LARGE SCALE GENOMIC DNA]</scope>
    <source>
        <strain evidence="1">DSM 18205</strain>
    </source>
</reference>
<dbReference type="AlphaFoldDB" id="D1PA12"/>
<name>D1PA12_9BACT</name>
<gene>
    <name evidence="1" type="ORF">PREVCOP_03973</name>
</gene>
<protein>
    <submittedName>
        <fullName evidence="1">Uncharacterized protein</fullName>
    </submittedName>
</protein>
<evidence type="ECO:0000313" key="2">
    <source>
        <dbReference type="Proteomes" id="UP000004477"/>
    </source>
</evidence>
<dbReference type="EMBL" id="ACBX02000005">
    <property type="protein sequence ID" value="EFB36595.1"/>
    <property type="molecule type" value="Genomic_DNA"/>
</dbReference>
<sequence length="40" mass="4922">MFFPEHLIFGCKDNNNSSNESYNLCKKRKILYFYFDFSLF</sequence>
<proteinExistence type="predicted"/>
<dbReference type="STRING" id="537011.PREVCOP_03973"/>
<evidence type="ECO:0000313" key="1">
    <source>
        <dbReference type="EMBL" id="EFB36595.1"/>
    </source>
</evidence>
<accession>D1PA12</accession>
<dbReference type="PaxDb" id="537011-PREVCOP_03973"/>
<organism evidence="1 2">
    <name type="scientific">Segatella copri DSM 18205</name>
    <dbReference type="NCBI Taxonomy" id="537011"/>
    <lineage>
        <taxon>Bacteria</taxon>
        <taxon>Pseudomonadati</taxon>
        <taxon>Bacteroidota</taxon>
        <taxon>Bacteroidia</taxon>
        <taxon>Bacteroidales</taxon>
        <taxon>Prevotellaceae</taxon>
        <taxon>Segatella</taxon>
    </lineage>
</organism>
<dbReference type="Proteomes" id="UP000004477">
    <property type="component" value="Unassembled WGS sequence"/>
</dbReference>
<keyword evidence="2" id="KW-1185">Reference proteome</keyword>